<dbReference type="Pfam" id="PF08202">
    <property type="entry name" value="MIS13"/>
    <property type="match status" value="1"/>
</dbReference>
<dbReference type="PANTHER" id="PTHR14778">
    <property type="entry name" value="KINETOCHORE-ASSOCIATED PROTEIN DSN1 HOMOLOG"/>
    <property type="match status" value="1"/>
</dbReference>
<dbReference type="EMBL" id="CP086718">
    <property type="protein sequence ID" value="WOO83251.1"/>
    <property type="molecule type" value="Genomic_DNA"/>
</dbReference>
<dbReference type="InterPro" id="IPR013218">
    <property type="entry name" value="Dsn1/Mis13"/>
</dbReference>
<dbReference type="GO" id="GO:0000444">
    <property type="term" value="C:MIS12/MIND type complex"/>
    <property type="evidence" value="ECO:0007669"/>
    <property type="project" value="InterPro"/>
</dbReference>
<feature type="compositionally biased region" description="Basic and acidic residues" evidence="1">
    <location>
        <begin position="908"/>
        <end position="921"/>
    </location>
</feature>
<evidence type="ECO:0000256" key="1">
    <source>
        <dbReference type="SAM" id="MobiDB-lite"/>
    </source>
</evidence>
<feature type="region of interest" description="Disordered" evidence="1">
    <location>
        <begin position="767"/>
        <end position="809"/>
    </location>
</feature>
<protein>
    <submittedName>
        <fullName evidence="3">Kinetochore protein mis13</fullName>
    </submittedName>
</protein>
<evidence type="ECO:0000313" key="3">
    <source>
        <dbReference type="EMBL" id="WOO83251.1"/>
    </source>
</evidence>
<accession>A0AAF0YEV3</accession>
<feature type="compositionally biased region" description="Basic and acidic residues" evidence="1">
    <location>
        <begin position="999"/>
        <end position="1013"/>
    </location>
</feature>
<feature type="region of interest" description="Disordered" evidence="1">
    <location>
        <begin position="836"/>
        <end position="883"/>
    </location>
</feature>
<keyword evidence="2" id="KW-1133">Transmembrane helix</keyword>
<sequence length="1082" mass="118241">MANGGLSAKRAAKPAEAEPAKRPRTKKVEDDAAATLDDSLPSSGAQSIFNPKPLAPVPHLSFKRAARPRPSAAPPPSPPGSPPASRAMGPPTSARRPRRSTRPLGDMVVPLPIADTPIISRNRDMRNEMDRRSSLTMRGKRASSSFGRGEPSYPHSSVPSDQFYRHIDTGIPEPIKARWLISWCAKRAMDEHTAENKGKRRAADADEIDKLVGDVFDEFVSNVAKGNVDTNVFGDSSTAASASALNIRPHPRNVENRKTQEKENAVIKRMKTEDRDWTRIGARANEMQAKVISTLNASARQHAVPDVSGAAEFFQRALSVSDEVMAAGDGDGAAASASNFADVELEVDMLHQATHQARQYSLQATRFLDGIFSSLAADLRSQDDTGKLPSTDSDGPDAVALLSAAGSAQPSSRADPMHMLRARRRHHAAMSEGIVLADDPYLQYQPAFSYSLPIQLLVSGITLTLLVVLLIHLLFTTQYHYPLAPLNYGLQLASIISVLIGVATRIGVILRHASTQADHWPYMLDYVSVSIPGDSWTTAENAAWYLLQALSNGLANLTHIQFLTLLYPSRTEARLIFLALGPLAIASSGLFFCTMSSNRTVVDLGDAIRNVFSSTLLLIFTLSLCIWGFLVNRKRAWRLDGGTGVFGGGALGLAFVTTASSFVAVKEEGIDWLQHLIWAAVLWQTWLGWWWWVGAGMGIGEVEDIMERAIRKKKRAARRAHRDGVISAQTPGANTPHGTQTPANRRMGATIRTASTSVMGMATGIANFVQHPNGGSNSGSNESGTRRRGAGRRSATAPPAPPSRDVEEGIHDVVVDDVRLSVHDVAHDGIHEDIELGSLRLREPHHERERDRAEDGSGGHPQSSNSETSSTSRTPSLHPPQTAREVFAYPLTWFQVYLRRLRRAHEEATRRSAVEQAERRSRVPTIAGTSVQPPEGWDLGAYGVREHHESTRRLHEAQRQLRANQLLAEESGDDGRSSTRRSRRARISSASVINIPMTHEPEELEHHETHEGNWEDVDSTTGDEEDEDDPHQSDKDSDADEHTARPGGSGAATPRGEAGAGSSSWSWWGPLKEWRLADRSKF</sequence>
<keyword evidence="2" id="KW-0472">Membrane</keyword>
<name>A0AAF0YEV3_9TREE</name>
<feature type="compositionally biased region" description="Pro residues" evidence="1">
    <location>
        <begin position="71"/>
        <end position="82"/>
    </location>
</feature>
<feature type="region of interest" description="Disordered" evidence="1">
    <location>
        <begin position="716"/>
        <end position="745"/>
    </location>
</feature>
<evidence type="ECO:0000256" key="2">
    <source>
        <dbReference type="SAM" id="Phobius"/>
    </source>
</evidence>
<dbReference type="AlphaFoldDB" id="A0AAF0YEV3"/>
<feature type="compositionally biased region" description="Low complexity" evidence="1">
    <location>
        <begin position="83"/>
        <end position="94"/>
    </location>
</feature>
<gene>
    <name evidence="3" type="primary">mis13</name>
    <name evidence="3" type="ORF">LOC62_05G006774</name>
</gene>
<evidence type="ECO:0000313" key="4">
    <source>
        <dbReference type="Proteomes" id="UP000827549"/>
    </source>
</evidence>
<feature type="compositionally biased region" description="Low complexity" evidence="1">
    <location>
        <begin position="863"/>
        <end position="876"/>
    </location>
</feature>
<organism evidence="3 4">
    <name type="scientific">Vanrija pseudolonga</name>
    <dbReference type="NCBI Taxonomy" id="143232"/>
    <lineage>
        <taxon>Eukaryota</taxon>
        <taxon>Fungi</taxon>
        <taxon>Dikarya</taxon>
        <taxon>Basidiomycota</taxon>
        <taxon>Agaricomycotina</taxon>
        <taxon>Tremellomycetes</taxon>
        <taxon>Trichosporonales</taxon>
        <taxon>Trichosporonaceae</taxon>
        <taxon>Vanrija</taxon>
    </lineage>
</organism>
<feature type="region of interest" description="Disordered" evidence="1">
    <location>
        <begin position="124"/>
        <end position="157"/>
    </location>
</feature>
<feature type="region of interest" description="Disordered" evidence="1">
    <location>
        <begin position="965"/>
        <end position="1067"/>
    </location>
</feature>
<dbReference type="GO" id="GO:0051301">
    <property type="term" value="P:cell division"/>
    <property type="evidence" value="ECO:0007669"/>
    <property type="project" value="InterPro"/>
</dbReference>
<feature type="transmembrane region" description="Helical" evidence="2">
    <location>
        <begin position="488"/>
        <end position="510"/>
    </location>
</feature>
<feature type="compositionally biased region" description="Basic and acidic residues" evidence="1">
    <location>
        <begin position="836"/>
        <end position="857"/>
    </location>
</feature>
<feature type="transmembrane region" description="Helical" evidence="2">
    <location>
        <begin position="575"/>
        <end position="592"/>
    </location>
</feature>
<keyword evidence="2" id="KW-0812">Transmembrane</keyword>
<feature type="compositionally biased region" description="Polar residues" evidence="1">
    <location>
        <begin position="727"/>
        <end position="743"/>
    </location>
</feature>
<feature type="transmembrane region" description="Helical" evidence="2">
    <location>
        <begin position="676"/>
        <end position="699"/>
    </location>
</feature>
<reference evidence="3" key="1">
    <citation type="submission" date="2023-10" db="EMBL/GenBank/DDBJ databases">
        <authorList>
            <person name="Noh H."/>
        </authorList>
    </citation>
    <scope>NUCLEOTIDE SEQUENCE</scope>
    <source>
        <strain evidence="3">DUCC4014</strain>
    </source>
</reference>
<feature type="compositionally biased region" description="Basic and acidic residues" evidence="1">
    <location>
        <begin position="124"/>
        <end position="133"/>
    </location>
</feature>
<feature type="compositionally biased region" description="Basic and acidic residues" evidence="1">
    <location>
        <begin position="13"/>
        <end position="30"/>
    </location>
</feature>
<dbReference type="GeneID" id="87809950"/>
<dbReference type="RefSeq" id="XP_062629277.1">
    <property type="nucleotide sequence ID" value="XM_062773293.1"/>
</dbReference>
<dbReference type="PANTHER" id="PTHR14778:SF2">
    <property type="entry name" value="KINETOCHORE-ASSOCIATED PROTEIN DSN1 HOMOLOG"/>
    <property type="match status" value="1"/>
</dbReference>
<dbReference type="GO" id="GO:0007059">
    <property type="term" value="P:chromosome segregation"/>
    <property type="evidence" value="ECO:0007669"/>
    <property type="project" value="InterPro"/>
</dbReference>
<feature type="transmembrane region" description="Helical" evidence="2">
    <location>
        <begin position="456"/>
        <end position="476"/>
    </location>
</feature>
<feature type="compositionally biased region" description="Low complexity" evidence="1">
    <location>
        <begin position="773"/>
        <end position="783"/>
    </location>
</feature>
<feature type="transmembrane region" description="Helical" evidence="2">
    <location>
        <begin position="612"/>
        <end position="631"/>
    </location>
</feature>
<keyword evidence="4" id="KW-1185">Reference proteome</keyword>
<feature type="compositionally biased region" description="Polar residues" evidence="1">
    <location>
        <begin position="40"/>
        <end position="49"/>
    </location>
</feature>
<dbReference type="Proteomes" id="UP000827549">
    <property type="component" value="Chromosome 5"/>
</dbReference>
<feature type="transmembrane region" description="Helical" evidence="2">
    <location>
        <begin position="643"/>
        <end position="664"/>
    </location>
</feature>
<feature type="compositionally biased region" description="Acidic residues" evidence="1">
    <location>
        <begin position="1014"/>
        <end position="1029"/>
    </location>
</feature>
<feature type="compositionally biased region" description="Basic and acidic residues" evidence="1">
    <location>
        <begin position="1030"/>
        <end position="1044"/>
    </location>
</feature>
<feature type="region of interest" description="Disordered" evidence="1">
    <location>
        <begin position="1"/>
        <end position="108"/>
    </location>
</feature>
<feature type="region of interest" description="Disordered" evidence="1">
    <location>
        <begin position="908"/>
        <end position="934"/>
    </location>
</feature>
<proteinExistence type="predicted"/>